<sequence length="192" mass="19889">MSLSPGTKSSPVGSACATASSSGTCPTSIIVGRAGELLIDAALELRRRGVDATALIVGDGSRREVLEAHAVEREAGDAVHFTGRIPHDRVSQYYAQLDVFVIPRINERAARLVTPLKPFEAMAPGLPTVVSDLPALQEITGNGDRGLTFTTGDASSLADVLEGPAASPTDRRGACRQGAPVGARAPHVGAQR</sequence>
<dbReference type="Proteomes" id="UP001059663">
    <property type="component" value="Chromosome"/>
</dbReference>
<evidence type="ECO:0000313" key="1">
    <source>
        <dbReference type="EMBL" id="UUZ45107.1"/>
    </source>
</evidence>
<accession>A0AC61U4Z7</accession>
<proteinExistence type="predicted"/>
<dbReference type="EMBL" id="CP087977">
    <property type="protein sequence ID" value="UUZ45107.1"/>
    <property type="molecule type" value="Genomic_DNA"/>
</dbReference>
<gene>
    <name evidence="1" type="ORF">LP422_01915</name>
</gene>
<reference evidence="1" key="1">
    <citation type="submission" date="2021-11" db="EMBL/GenBank/DDBJ databases">
        <title>Study of the species diversity of bacterial strains isolated from a unique natural object - Shulgan-Tash cave (Bashkiria).</title>
        <authorList>
            <person name="Sazanova A.L."/>
            <person name="Chirak E.R."/>
            <person name="Safronova V.I."/>
        </authorList>
    </citation>
    <scope>NUCLEOTIDE SEQUENCE</scope>
    <source>
        <strain evidence="1">P1</strain>
    </source>
</reference>
<name>A0AC61U4Z7_9MICO</name>
<evidence type="ECO:0000313" key="2">
    <source>
        <dbReference type="Proteomes" id="UP001059663"/>
    </source>
</evidence>
<organism evidence="1 2">
    <name type="scientific">Janibacter limosus</name>
    <dbReference type="NCBI Taxonomy" id="53458"/>
    <lineage>
        <taxon>Bacteria</taxon>
        <taxon>Bacillati</taxon>
        <taxon>Actinomycetota</taxon>
        <taxon>Actinomycetes</taxon>
        <taxon>Micrococcales</taxon>
        <taxon>Intrasporangiaceae</taxon>
        <taxon>Janibacter</taxon>
    </lineage>
</organism>
<protein>
    <submittedName>
        <fullName evidence="1">Glycosyltransferase</fullName>
    </submittedName>
</protein>